<dbReference type="InterPro" id="IPR036390">
    <property type="entry name" value="WH_DNA-bd_sf"/>
</dbReference>
<dbReference type="OrthoDB" id="613763at2759"/>
<dbReference type="InterPro" id="IPR016049">
    <property type="entry name" value="RNA_pol_Rpc34-like"/>
</dbReference>
<evidence type="ECO:0000256" key="1">
    <source>
        <dbReference type="ARBA" id="ARBA00004123"/>
    </source>
</evidence>
<accession>A0A0N4VA51</accession>
<keyword evidence="4 6" id="KW-0804">Transcription</keyword>
<gene>
    <name evidence="7" type="ORF">EVEC_LOCUS6854</name>
</gene>
<evidence type="ECO:0000313" key="7">
    <source>
        <dbReference type="EMBL" id="VDD92103.1"/>
    </source>
</evidence>
<evidence type="ECO:0000256" key="3">
    <source>
        <dbReference type="ARBA" id="ARBA00022478"/>
    </source>
</evidence>
<dbReference type="GO" id="GO:0005666">
    <property type="term" value="C:RNA polymerase III complex"/>
    <property type="evidence" value="ECO:0007669"/>
    <property type="project" value="UniProtKB-UniRule"/>
</dbReference>
<dbReference type="InterPro" id="IPR007832">
    <property type="entry name" value="RNA_pol_Rpc34"/>
</dbReference>
<evidence type="ECO:0000313" key="9">
    <source>
        <dbReference type="WBParaSite" id="EVEC_0000733301-mRNA-1"/>
    </source>
</evidence>
<keyword evidence="5 6" id="KW-0539">Nucleus</keyword>
<keyword evidence="3 6" id="KW-0240">DNA-directed RNA polymerase</keyword>
<organism evidence="9">
    <name type="scientific">Enterobius vermicularis</name>
    <name type="common">Human pinworm</name>
    <dbReference type="NCBI Taxonomy" id="51028"/>
    <lineage>
        <taxon>Eukaryota</taxon>
        <taxon>Metazoa</taxon>
        <taxon>Ecdysozoa</taxon>
        <taxon>Nematoda</taxon>
        <taxon>Chromadorea</taxon>
        <taxon>Rhabditida</taxon>
        <taxon>Spirurina</taxon>
        <taxon>Oxyuridomorpha</taxon>
        <taxon>Oxyuroidea</taxon>
        <taxon>Oxyuridae</taxon>
        <taxon>Enterobius</taxon>
    </lineage>
</organism>
<dbReference type="GO" id="GO:0006383">
    <property type="term" value="P:transcription by RNA polymerase III"/>
    <property type="evidence" value="ECO:0007669"/>
    <property type="project" value="UniProtKB-UniRule"/>
</dbReference>
<evidence type="ECO:0000256" key="6">
    <source>
        <dbReference type="PIRNR" id="PIRNR028763"/>
    </source>
</evidence>
<dbReference type="Proteomes" id="UP000274131">
    <property type="component" value="Unassembled WGS sequence"/>
</dbReference>
<evidence type="ECO:0000256" key="2">
    <source>
        <dbReference type="ARBA" id="ARBA00011038"/>
    </source>
</evidence>
<comment type="subcellular location">
    <subcellularLocation>
        <location evidence="1 6">Nucleus</location>
    </subcellularLocation>
</comment>
<dbReference type="PIRSF" id="PIRSF028763">
    <property type="entry name" value="RNA_pol_Rpc34"/>
    <property type="match status" value="1"/>
</dbReference>
<protein>
    <recommendedName>
        <fullName evidence="6">DNA-directed RNA polymerase III subunit RPC6</fullName>
        <shortName evidence="6">RNA polymerase III subunit C6</shortName>
    </recommendedName>
</protein>
<proteinExistence type="inferred from homology"/>
<dbReference type="Pfam" id="PF05158">
    <property type="entry name" value="RNA_pol_Rpc34"/>
    <property type="match status" value="1"/>
</dbReference>
<dbReference type="InterPro" id="IPR036388">
    <property type="entry name" value="WH-like_DNA-bd_sf"/>
</dbReference>
<evidence type="ECO:0000256" key="4">
    <source>
        <dbReference type="ARBA" id="ARBA00023163"/>
    </source>
</evidence>
<dbReference type="Gene3D" id="1.10.10.10">
    <property type="entry name" value="Winged helix-like DNA-binding domain superfamily/Winged helix DNA-binding domain"/>
    <property type="match status" value="2"/>
</dbReference>
<sequence>MLTMVGVKVELSSTEEELLNVLGKNVDGISNDELMKQTADMDSKARGDAVNKLLALGKIEMLPGTSIGSFSLRLRHTTEIPGLSAEEQLVYSVIEETGKMGIALREIRTKTGLTQLQIKRALNAVENRKLVKSVKVITPRSNFQAVGSSARAAKKYMLYEVEADESLTGGTFYSDQQLDSQFVETLVHVCVAMLQSKRKMAEENHKNDPLAAKEFSYVRSSEVASFVAEKGVCRVHLSLKDIERILEIAALDNSVERRADGLYRATNCSCSVRSAVALVPCIHCPVARDCKSGYMISPQTCSYFNDWLKQV</sequence>
<name>A0A0N4VA51_ENTVE</name>
<keyword evidence="8" id="KW-1185">Reference proteome</keyword>
<comment type="similarity">
    <text evidence="2 6">Belongs to the eukaryotic RPC34/RPC39 RNA polymerase subunit family.</text>
</comment>
<comment type="function">
    <text evidence="6">DNA-dependent RNA polymerase catalyzes the transcription of DNA into RNA using the four ribonucleoside triphosphates as substrates. Specific peripheric component of RNA polymerase III which synthesizes small RNAs, such as 5S rRNA and tRNAs.</text>
</comment>
<dbReference type="STRING" id="51028.A0A0N4VA51"/>
<reference evidence="7 8" key="2">
    <citation type="submission" date="2018-10" db="EMBL/GenBank/DDBJ databases">
        <authorList>
            <consortium name="Pathogen Informatics"/>
        </authorList>
    </citation>
    <scope>NUCLEOTIDE SEQUENCE [LARGE SCALE GENOMIC DNA]</scope>
</reference>
<dbReference type="AlphaFoldDB" id="A0A0N4VA51"/>
<evidence type="ECO:0000256" key="5">
    <source>
        <dbReference type="ARBA" id="ARBA00023242"/>
    </source>
</evidence>
<dbReference type="EMBL" id="UXUI01008674">
    <property type="protein sequence ID" value="VDD92103.1"/>
    <property type="molecule type" value="Genomic_DNA"/>
</dbReference>
<reference evidence="9" key="1">
    <citation type="submission" date="2017-02" db="UniProtKB">
        <authorList>
            <consortium name="WormBaseParasite"/>
        </authorList>
    </citation>
    <scope>IDENTIFICATION</scope>
</reference>
<evidence type="ECO:0000313" key="8">
    <source>
        <dbReference type="Proteomes" id="UP000274131"/>
    </source>
</evidence>
<dbReference type="PANTHER" id="PTHR12780">
    <property type="entry name" value="RNA POLYMERASE III DNA DIRECTED , 39KD SUBUNIT-RELATED"/>
    <property type="match status" value="1"/>
</dbReference>
<dbReference type="SUPFAM" id="SSF46785">
    <property type="entry name" value="Winged helix' DNA-binding domain"/>
    <property type="match status" value="2"/>
</dbReference>
<dbReference type="WBParaSite" id="EVEC_0000733301-mRNA-1">
    <property type="protein sequence ID" value="EVEC_0000733301-mRNA-1"/>
    <property type="gene ID" value="EVEC_0000733301"/>
</dbReference>